<proteinExistence type="inferred from homology"/>
<evidence type="ECO:0000256" key="8">
    <source>
        <dbReference type="ARBA" id="ARBA00025217"/>
    </source>
</evidence>
<evidence type="ECO:0000313" key="15">
    <source>
        <dbReference type="Proteomes" id="UP000440694"/>
    </source>
</evidence>
<feature type="binding site" evidence="10">
    <location>
        <position position="670"/>
    </location>
    <ligand>
        <name>L-isoleucyl-5'-AMP</name>
        <dbReference type="ChEBI" id="CHEBI:178002"/>
    </ligand>
</feature>
<keyword evidence="6 10" id="KW-0648">Protein biosynthesis</keyword>
<feature type="short sequence motif" description="'HIGH' region" evidence="10">
    <location>
        <begin position="100"/>
        <end position="110"/>
    </location>
</feature>
<dbReference type="PANTHER" id="PTHR42765:SF1">
    <property type="entry name" value="ISOLEUCINE--TRNA LIGASE, MITOCHONDRIAL"/>
    <property type="match status" value="1"/>
</dbReference>
<dbReference type="GO" id="GO:0000049">
    <property type="term" value="F:tRNA binding"/>
    <property type="evidence" value="ECO:0007669"/>
    <property type="project" value="InterPro"/>
</dbReference>
<evidence type="ECO:0000256" key="10">
    <source>
        <dbReference type="HAMAP-Rule" id="MF_02002"/>
    </source>
</evidence>
<dbReference type="InterPro" id="IPR009008">
    <property type="entry name" value="Val/Leu/Ile-tRNA-synth_edit"/>
</dbReference>
<evidence type="ECO:0000256" key="1">
    <source>
        <dbReference type="ARBA" id="ARBA00006887"/>
    </source>
</evidence>
<comment type="subunit">
    <text evidence="10">Monomer.</text>
</comment>
<dbReference type="SUPFAM" id="SSF47323">
    <property type="entry name" value="Anticodon-binding domain of a subclass of class I aminoacyl-tRNA synthetases"/>
    <property type="match status" value="1"/>
</dbReference>
<dbReference type="GO" id="GO:0004822">
    <property type="term" value="F:isoleucine-tRNA ligase activity"/>
    <property type="evidence" value="ECO:0007669"/>
    <property type="project" value="UniProtKB-UniRule"/>
</dbReference>
<feature type="compositionally biased region" description="Basic and acidic residues" evidence="11">
    <location>
        <begin position="1"/>
        <end position="12"/>
    </location>
</feature>
<dbReference type="Pfam" id="PF08264">
    <property type="entry name" value="Anticodon_1"/>
    <property type="match status" value="1"/>
</dbReference>
<evidence type="ECO:0000256" key="7">
    <source>
        <dbReference type="ARBA" id="ARBA00023146"/>
    </source>
</evidence>
<feature type="binding site" evidence="10">
    <location>
        <position position="714"/>
    </location>
    <ligand>
        <name>ATP</name>
        <dbReference type="ChEBI" id="CHEBI:30616"/>
    </ligand>
</feature>
<dbReference type="SUPFAM" id="SSF52374">
    <property type="entry name" value="Nucleotidylyl transferase"/>
    <property type="match status" value="1"/>
</dbReference>
<dbReference type="Proteomes" id="UP000440694">
    <property type="component" value="Unassembled WGS sequence"/>
</dbReference>
<dbReference type="GO" id="GO:0006428">
    <property type="term" value="P:isoleucyl-tRNA aminoacylation"/>
    <property type="evidence" value="ECO:0007669"/>
    <property type="project" value="UniProtKB-UniRule"/>
</dbReference>
<feature type="short sequence motif" description="'KMSKS' region" evidence="10">
    <location>
        <begin position="711"/>
        <end position="715"/>
    </location>
</feature>
<dbReference type="Pfam" id="PF00133">
    <property type="entry name" value="tRNA-synt_1"/>
    <property type="match status" value="1"/>
</dbReference>
<evidence type="ECO:0000259" key="12">
    <source>
        <dbReference type="Pfam" id="PF00133"/>
    </source>
</evidence>
<evidence type="ECO:0000256" key="3">
    <source>
        <dbReference type="ARBA" id="ARBA00022598"/>
    </source>
</evidence>
<dbReference type="GO" id="GO:0005829">
    <property type="term" value="C:cytosol"/>
    <property type="evidence" value="ECO:0007669"/>
    <property type="project" value="TreeGrafter"/>
</dbReference>
<dbReference type="Gene3D" id="3.40.50.620">
    <property type="entry name" value="HUPs"/>
    <property type="match status" value="2"/>
</dbReference>
<dbReference type="InterPro" id="IPR001412">
    <property type="entry name" value="aa-tRNA-synth_I_CS"/>
</dbReference>
<comment type="subcellular location">
    <subcellularLocation>
        <location evidence="10">Cytoplasm</location>
    </subcellularLocation>
</comment>
<comment type="caution">
    <text evidence="14">The sequence shown here is derived from an EMBL/GenBank/DDBJ whole genome shotgun (WGS) entry which is preliminary data.</text>
</comment>
<organism evidence="14 15">
    <name type="scientific">Hyphomicrobium album</name>
    <dbReference type="NCBI Taxonomy" id="2665159"/>
    <lineage>
        <taxon>Bacteria</taxon>
        <taxon>Pseudomonadati</taxon>
        <taxon>Pseudomonadota</taxon>
        <taxon>Alphaproteobacteria</taxon>
        <taxon>Hyphomicrobiales</taxon>
        <taxon>Hyphomicrobiaceae</taxon>
        <taxon>Hyphomicrobium</taxon>
    </lineage>
</organism>
<keyword evidence="3 10" id="KW-0436">Ligase</keyword>
<evidence type="ECO:0000256" key="6">
    <source>
        <dbReference type="ARBA" id="ARBA00022917"/>
    </source>
</evidence>
<feature type="compositionally biased region" description="Low complexity" evidence="11">
    <location>
        <begin position="16"/>
        <end position="39"/>
    </location>
</feature>
<evidence type="ECO:0000256" key="11">
    <source>
        <dbReference type="SAM" id="MobiDB-lite"/>
    </source>
</evidence>
<dbReference type="EMBL" id="WMBQ01000001">
    <property type="protein sequence ID" value="MTD94313.1"/>
    <property type="molecule type" value="Genomic_DNA"/>
</dbReference>
<dbReference type="InterPro" id="IPR009080">
    <property type="entry name" value="tRNAsynth_Ia_anticodon-bd"/>
</dbReference>
<feature type="domain" description="Methionyl/Valyl/Leucyl/Isoleucyl-tRNA synthetase anticodon-binding" evidence="13">
    <location>
        <begin position="796"/>
        <end position="945"/>
    </location>
</feature>
<dbReference type="PROSITE" id="PS00178">
    <property type="entry name" value="AA_TRNA_LIGASE_I"/>
    <property type="match status" value="1"/>
</dbReference>
<comment type="catalytic activity">
    <reaction evidence="9 10">
        <text>tRNA(Ile) + L-isoleucine + ATP = L-isoleucyl-tRNA(Ile) + AMP + diphosphate</text>
        <dbReference type="Rhea" id="RHEA:11060"/>
        <dbReference type="Rhea" id="RHEA-COMP:9666"/>
        <dbReference type="Rhea" id="RHEA-COMP:9695"/>
        <dbReference type="ChEBI" id="CHEBI:30616"/>
        <dbReference type="ChEBI" id="CHEBI:33019"/>
        <dbReference type="ChEBI" id="CHEBI:58045"/>
        <dbReference type="ChEBI" id="CHEBI:78442"/>
        <dbReference type="ChEBI" id="CHEBI:78528"/>
        <dbReference type="ChEBI" id="CHEBI:456215"/>
        <dbReference type="EC" id="6.1.1.5"/>
    </reaction>
</comment>
<evidence type="ECO:0000256" key="2">
    <source>
        <dbReference type="ARBA" id="ARBA00022490"/>
    </source>
</evidence>
<protein>
    <recommendedName>
        <fullName evidence="10">Isoleucine--tRNA ligase</fullName>
        <ecNumber evidence="10">6.1.1.5</ecNumber>
    </recommendedName>
    <alternativeName>
        <fullName evidence="10">Isoleucyl-tRNA synthetase</fullName>
        <shortName evidence="10">IleRS</shortName>
    </alternativeName>
</protein>
<comment type="domain">
    <text evidence="10">IleRS has two distinct active sites: one for aminoacylation and one for editing. The misactivated valine is translocated from the active site to the editing site, which sterically excludes the correctly activated isoleucine. The single editing site contains two valyl binding pockets, one specific for each substrate (Val-AMP or Val-tRNA(Ile)).</text>
</comment>
<gene>
    <name evidence="10" type="primary">ileS</name>
    <name evidence="14" type="ORF">GIW81_08185</name>
</gene>
<dbReference type="InterPro" id="IPR002300">
    <property type="entry name" value="aa-tRNA-synth_Ia"/>
</dbReference>
<dbReference type="NCBIfam" id="TIGR00392">
    <property type="entry name" value="ileS"/>
    <property type="match status" value="1"/>
</dbReference>
<dbReference type="GO" id="GO:0005524">
    <property type="term" value="F:ATP binding"/>
    <property type="evidence" value="ECO:0007669"/>
    <property type="project" value="UniProtKB-UniRule"/>
</dbReference>
<dbReference type="Gene3D" id="3.90.740.10">
    <property type="entry name" value="Valyl/Leucyl/Isoleucyl-tRNA synthetase, editing domain"/>
    <property type="match status" value="1"/>
</dbReference>
<dbReference type="InterPro" id="IPR023585">
    <property type="entry name" value="Ile-tRNA-ligase_type1"/>
</dbReference>
<keyword evidence="5 10" id="KW-0067">ATP-binding</keyword>
<keyword evidence="7 10" id="KW-0030">Aminoacyl-tRNA synthetase</keyword>
<accession>A0A6I3KIX4</accession>
<dbReference type="CDD" id="cd07960">
    <property type="entry name" value="Anticodon_Ia_Ile_BEm"/>
    <property type="match status" value="1"/>
</dbReference>
<comment type="caution">
    <text evidence="10">Lacks conserved residue(s) required for the propagation of feature annotation.</text>
</comment>
<dbReference type="PANTHER" id="PTHR42765">
    <property type="entry name" value="SOLEUCYL-TRNA SYNTHETASE"/>
    <property type="match status" value="1"/>
</dbReference>
<evidence type="ECO:0000259" key="13">
    <source>
        <dbReference type="Pfam" id="PF08264"/>
    </source>
</evidence>
<keyword evidence="15" id="KW-1185">Reference proteome</keyword>
<dbReference type="EC" id="6.1.1.5" evidence="10"/>
<comment type="function">
    <text evidence="8 10">Catalyzes the attachment of isoleucine to tRNA(Ile). As IleRS can inadvertently accommodate and process structurally similar amino acids such as valine, to avoid such errors it has two additional distinct tRNA(Ile)-dependent editing activities. One activity is designated as 'pretransfer' editing and involves the hydrolysis of activated Val-AMP. The other activity is designated 'posttransfer' editing and involves deacylation of mischarged Val-tRNA(Ile).</text>
</comment>
<evidence type="ECO:0000256" key="9">
    <source>
        <dbReference type="ARBA" id="ARBA00048359"/>
    </source>
</evidence>
<evidence type="ECO:0000313" key="14">
    <source>
        <dbReference type="EMBL" id="MTD94313.1"/>
    </source>
</evidence>
<dbReference type="FunFam" id="3.90.740.10:FF:000022">
    <property type="entry name" value="Isoleucine--tRNA ligase"/>
    <property type="match status" value="1"/>
</dbReference>
<dbReference type="InterPro" id="IPR002301">
    <property type="entry name" value="Ile-tRNA-ligase"/>
</dbReference>
<name>A0A6I3KIX4_9HYPH</name>
<sequence>MAKDSGGKDAVKAKQKSAANAPAAAPEHAAKQAEAAVPAGEEGRDWSKTLFLPETDFPMRAGLPDLEPRLLARWSEMGLYELLRQKGRNKPKFLLHDGPPYANGNIHIGHALNKILKDLVVKSQGMLGFDSNYVPGWDCHGLPIEWKIEEKYRAKGRNKDAVPINEFRDECREFAAHWIDVQREEFKRLGVIGDWAHPYKTMDYPAESIIAGEIMKFAMNGTLYRGSKPVMWSVVEKTALAEAEVEYQDYQSDMIWVKFPVDAMAVPAATSAVAAARQADATTNASIVIWTTTPWTLPGNRAISFSSKIGYGLYEVTAAPDGNWAKVGDKYILADKLAAEVMKAAKVEAWEKRADVSSEQLAGLVAAHPLAKLGYGFEVPLLDGDHVTDDTGTGFVHTAPSHGADDYSIWIANAAKLKESGVDTTIPFTVDAEGVFTKDAPGFEGKRVLNEKGDKGDANDAVIKALAEAGNIIARGRLKHQYPHSWRSKKPVIFRNTPQWFIAMDRPVKGIPKSNNQTLRQLAAKAIEETEWVPQSGENRIRGMVEGRPDWVVSRQRAWGVPITVFRNKETGEVIPSAKFGKSKELIGRVTTAFAEKGADVWFEEGAKERFLDGLVDNPNEWQQVRDILDVWFDSGSTHAFTLEDPQHFPTLAGIKRVRDGGKDRVMYLEGSDQHRGWFQSSLLESCGTRGRAPFDIVLTHGFVLDEKAQKMSKSDGNVVAPQDVMSKSGADILRLWVAASDYSDDLRIGPDILKNFVETYRKLRNTLRWMLGALAHLDDDERVKFKDMREFELERLMLHRLTELDAEVRAAYDTYDYRKVVAVLAQFMNTELSAFYFDIRKDALYCDPYSSTKRRAALTVIDEIFKALVAWLAPILSFTAEEAWLARVPGREGSVHLETFPTLEKAWRDDELAKKWERVRDVRRVITGALELERAAKRIGSSLEAAPEVYVADKELLRALEGVELEEVSITSAARLIAKSPPEGAFALPDVAGVGVVVKLAQGKKCARSWRIVPDVGADPEYPDLSPRDAEAVREFDARAKGDA</sequence>
<evidence type="ECO:0000256" key="5">
    <source>
        <dbReference type="ARBA" id="ARBA00022840"/>
    </source>
</evidence>
<dbReference type="InterPro" id="IPR050081">
    <property type="entry name" value="Ile-tRNA_ligase"/>
</dbReference>
<dbReference type="Gene3D" id="1.10.730.20">
    <property type="match status" value="1"/>
</dbReference>
<feature type="region of interest" description="Disordered" evidence="11">
    <location>
        <begin position="1"/>
        <end position="42"/>
    </location>
</feature>
<reference evidence="14 15" key="1">
    <citation type="submission" date="2019-11" db="EMBL/GenBank/DDBJ databases">
        <title>Identification of a novel strain.</title>
        <authorList>
            <person name="Xu Q."/>
            <person name="Wang G."/>
        </authorList>
    </citation>
    <scope>NUCLEOTIDE SEQUENCE [LARGE SCALE GENOMIC DNA]</scope>
    <source>
        <strain evidence="15">xq</strain>
    </source>
</reference>
<dbReference type="GO" id="GO:0002161">
    <property type="term" value="F:aminoacyl-tRNA deacylase activity"/>
    <property type="evidence" value="ECO:0007669"/>
    <property type="project" value="InterPro"/>
</dbReference>
<dbReference type="InterPro" id="IPR013155">
    <property type="entry name" value="M/V/L/I-tRNA-synth_anticd-bd"/>
</dbReference>
<dbReference type="SUPFAM" id="SSF50677">
    <property type="entry name" value="ValRS/IleRS/LeuRS editing domain"/>
    <property type="match status" value="1"/>
</dbReference>
<feature type="domain" description="Aminoacyl-tRNA synthetase class Ia" evidence="12">
    <location>
        <begin position="70"/>
        <end position="749"/>
    </location>
</feature>
<dbReference type="FunFam" id="3.40.50.620:FF:000042">
    <property type="entry name" value="Isoleucine--tRNA ligase"/>
    <property type="match status" value="1"/>
</dbReference>
<dbReference type="PRINTS" id="PR00984">
    <property type="entry name" value="TRNASYNTHILE"/>
</dbReference>
<comment type="similarity">
    <text evidence="1 10">Belongs to the class-I aminoacyl-tRNA synthetase family. IleS type 1 subfamily.</text>
</comment>
<dbReference type="InterPro" id="IPR014729">
    <property type="entry name" value="Rossmann-like_a/b/a_fold"/>
</dbReference>
<keyword evidence="4 10" id="KW-0547">Nucleotide-binding</keyword>
<keyword evidence="2 10" id="KW-0963">Cytoplasm</keyword>
<dbReference type="HAMAP" id="MF_02002">
    <property type="entry name" value="Ile_tRNA_synth_type1"/>
    <property type="match status" value="1"/>
</dbReference>
<evidence type="ECO:0000256" key="4">
    <source>
        <dbReference type="ARBA" id="ARBA00022741"/>
    </source>
</evidence>
<dbReference type="AlphaFoldDB" id="A0A6I3KIX4"/>
<dbReference type="InterPro" id="IPR033708">
    <property type="entry name" value="Anticodon_Ile_BEm"/>
</dbReference>